<dbReference type="InterPro" id="IPR044516">
    <property type="entry name" value="UXS-like"/>
</dbReference>
<keyword evidence="6" id="KW-1133">Transmembrane helix</keyword>
<keyword evidence="9" id="KW-0472">Membrane</keyword>
<comment type="subcellular location">
    <subcellularLocation>
        <location evidence="2">Golgi apparatus membrane</location>
        <topology evidence="2">Single-pass type II membrane protein</topology>
    </subcellularLocation>
    <subcellularLocation>
        <location evidence="12">Golgi apparatus</location>
        <location evidence="12">Golgi stack membrane</location>
    </subcellularLocation>
</comment>
<feature type="domain" description="NAD-dependent epimerase/dehydratase" evidence="13">
    <location>
        <begin position="13"/>
        <end position="235"/>
    </location>
</feature>
<keyword evidence="3" id="KW-0812">Transmembrane</keyword>
<keyword evidence="4" id="KW-0210">Decarboxylase</keyword>
<comment type="caution">
    <text evidence="14">The sequence shown here is derived from an EMBL/GenBank/DDBJ whole genome shotgun (WGS) entry which is preliminary data.</text>
</comment>
<evidence type="ECO:0000256" key="6">
    <source>
        <dbReference type="ARBA" id="ARBA00022989"/>
    </source>
</evidence>
<comment type="cofactor">
    <cofactor evidence="1">
        <name>NAD(+)</name>
        <dbReference type="ChEBI" id="CHEBI:57540"/>
    </cofactor>
</comment>
<dbReference type="CDD" id="cd05230">
    <property type="entry name" value="UGD_SDR_e"/>
    <property type="match status" value="1"/>
</dbReference>
<dbReference type="EMBL" id="WBXO01000011">
    <property type="protein sequence ID" value="KAB2951586.1"/>
    <property type="molecule type" value="Genomic_DNA"/>
</dbReference>
<evidence type="ECO:0000313" key="15">
    <source>
        <dbReference type="Proteomes" id="UP000468766"/>
    </source>
</evidence>
<evidence type="ECO:0000256" key="7">
    <source>
        <dbReference type="ARBA" id="ARBA00023027"/>
    </source>
</evidence>
<evidence type="ECO:0000256" key="11">
    <source>
        <dbReference type="ARBA" id="ARBA00023239"/>
    </source>
</evidence>
<keyword evidence="15" id="KW-1185">Reference proteome</keyword>
<dbReference type="SUPFAM" id="SSF51735">
    <property type="entry name" value="NAD(P)-binding Rossmann-fold domains"/>
    <property type="match status" value="1"/>
</dbReference>
<name>A0A6I0EY57_9FIRM</name>
<dbReference type="PANTHER" id="PTHR43078:SF6">
    <property type="entry name" value="UDP-GLUCURONIC ACID DECARBOXYLASE 1"/>
    <property type="match status" value="1"/>
</dbReference>
<evidence type="ECO:0000256" key="5">
    <source>
        <dbReference type="ARBA" id="ARBA00022968"/>
    </source>
</evidence>
<keyword evidence="7" id="KW-0520">NAD</keyword>
<dbReference type="GO" id="GO:0042732">
    <property type="term" value="P:D-xylose metabolic process"/>
    <property type="evidence" value="ECO:0007669"/>
    <property type="project" value="InterPro"/>
</dbReference>
<keyword evidence="5" id="KW-0735">Signal-anchor</keyword>
<keyword evidence="11" id="KW-0456">Lyase</keyword>
<dbReference type="InterPro" id="IPR001509">
    <property type="entry name" value="Epimerase_deHydtase"/>
</dbReference>
<dbReference type="InterPro" id="IPR036291">
    <property type="entry name" value="NAD(P)-bd_dom_sf"/>
</dbReference>
<dbReference type="GO" id="GO:0033320">
    <property type="term" value="P:UDP-D-xylose biosynthetic process"/>
    <property type="evidence" value="ECO:0007669"/>
    <property type="project" value="UniProtKB-UniPathway"/>
</dbReference>
<dbReference type="GO" id="GO:0048040">
    <property type="term" value="F:UDP-glucuronate decarboxylase activity"/>
    <property type="evidence" value="ECO:0007669"/>
    <property type="project" value="TreeGrafter"/>
</dbReference>
<dbReference type="FunFam" id="3.40.50.720:FF:000065">
    <property type="entry name" value="UDP-glucuronic acid decarboxylase 1"/>
    <property type="match status" value="1"/>
</dbReference>
<reference evidence="14 15" key="1">
    <citation type="submission" date="2019-10" db="EMBL/GenBank/DDBJ databases">
        <title>Whole-genome sequence of the extremophile Heliorestis acidaminivorans DSM 24790.</title>
        <authorList>
            <person name="Kyndt J.A."/>
            <person name="Meyer T.E."/>
        </authorList>
    </citation>
    <scope>NUCLEOTIDE SEQUENCE [LARGE SCALE GENOMIC DNA]</scope>
    <source>
        <strain evidence="14 15">DSM 24790</strain>
    </source>
</reference>
<dbReference type="Proteomes" id="UP000468766">
    <property type="component" value="Unassembled WGS sequence"/>
</dbReference>
<keyword evidence="10" id="KW-0325">Glycoprotein</keyword>
<dbReference type="OrthoDB" id="9811743at2"/>
<keyword evidence="8" id="KW-0333">Golgi apparatus</keyword>
<evidence type="ECO:0000313" key="14">
    <source>
        <dbReference type="EMBL" id="KAB2951586.1"/>
    </source>
</evidence>
<sequence length="325" mass="36771">MEWGDKQKAPRSLVSGGAGFVGSHLVDKLLAQGHIVTAIDNLSTGRKENLTEAKKRGPAFRFIEGDITCPADLPRESFDFIWHLASPASPPDYRDLSLETMAVNSEGTRHLLNLALQEKATFLLASTSEVYGDPLVHPQEETYWGHVNPIGERACYDESKRFAEALTMEYRRRFGLDCRIVRIFNTYGPRMRYNDGRVVSNFITQALQKDPLTVYGDGKQSRSFQYIDDLIEGLCSTMYSSYCKPINLGNPEEYTILELAREILSLTGSKSKLVFKPLPADDPKQRKPVIDRAKKVLQWKPTVPLQLGLQRTIEAFRNYNPLQPK</sequence>
<dbReference type="Gene3D" id="3.40.50.720">
    <property type="entry name" value="NAD(P)-binding Rossmann-like Domain"/>
    <property type="match status" value="1"/>
</dbReference>
<protein>
    <submittedName>
        <fullName evidence="14">SDR family oxidoreductase</fullName>
    </submittedName>
</protein>
<dbReference type="PANTHER" id="PTHR43078">
    <property type="entry name" value="UDP-GLUCURONIC ACID DECARBOXYLASE-RELATED"/>
    <property type="match status" value="1"/>
</dbReference>
<dbReference type="Pfam" id="PF01370">
    <property type="entry name" value="Epimerase"/>
    <property type="match status" value="1"/>
</dbReference>
<proteinExistence type="predicted"/>
<evidence type="ECO:0000256" key="9">
    <source>
        <dbReference type="ARBA" id="ARBA00023136"/>
    </source>
</evidence>
<evidence type="ECO:0000256" key="1">
    <source>
        <dbReference type="ARBA" id="ARBA00001911"/>
    </source>
</evidence>
<evidence type="ECO:0000256" key="2">
    <source>
        <dbReference type="ARBA" id="ARBA00004323"/>
    </source>
</evidence>
<dbReference type="UniPathway" id="UPA00796">
    <property type="reaction ID" value="UER00771"/>
</dbReference>
<organism evidence="14 15">
    <name type="scientific">Heliorestis acidaminivorans</name>
    <dbReference type="NCBI Taxonomy" id="553427"/>
    <lineage>
        <taxon>Bacteria</taxon>
        <taxon>Bacillati</taxon>
        <taxon>Bacillota</taxon>
        <taxon>Clostridia</taxon>
        <taxon>Eubacteriales</taxon>
        <taxon>Heliobacteriaceae</taxon>
        <taxon>Heliorestis</taxon>
    </lineage>
</organism>
<evidence type="ECO:0000256" key="8">
    <source>
        <dbReference type="ARBA" id="ARBA00023034"/>
    </source>
</evidence>
<evidence type="ECO:0000256" key="12">
    <source>
        <dbReference type="ARBA" id="ARBA00037859"/>
    </source>
</evidence>
<evidence type="ECO:0000256" key="10">
    <source>
        <dbReference type="ARBA" id="ARBA00023180"/>
    </source>
</evidence>
<evidence type="ECO:0000259" key="13">
    <source>
        <dbReference type="Pfam" id="PF01370"/>
    </source>
</evidence>
<gene>
    <name evidence="14" type="ORF">F9B85_12170</name>
</gene>
<accession>A0A6I0EY57</accession>
<dbReference type="GO" id="GO:0005737">
    <property type="term" value="C:cytoplasm"/>
    <property type="evidence" value="ECO:0007669"/>
    <property type="project" value="TreeGrafter"/>
</dbReference>
<evidence type="ECO:0000256" key="3">
    <source>
        <dbReference type="ARBA" id="ARBA00022692"/>
    </source>
</evidence>
<evidence type="ECO:0000256" key="4">
    <source>
        <dbReference type="ARBA" id="ARBA00022793"/>
    </source>
</evidence>
<dbReference type="GO" id="GO:0070403">
    <property type="term" value="F:NAD+ binding"/>
    <property type="evidence" value="ECO:0007669"/>
    <property type="project" value="InterPro"/>
</dbReference>
<dbReference type="AlphaFoldDB" id="A0A6I0EY57"/>